<dbReference type="InterPro" id="IPR009057">
    <property type="entry name" value="Homeodomain-like_sf"/>
</dbReference>
<dbReference type="PROSITE" id="PS50090">
    <property type="entry name" value="MYB_LIKE"/>
    <property type="match status" value="2"/>
</dbReference>
<name>A0A9P6QAY5_9FUNG</name>
<dbReference type="SMART" id="SM00717">
    <property type="entry name" value="SANT"/>
    <property type="match status" value="3"/>
</dbReference>
<dbReference type="SUPFAM" id="SSF46689">
    <property type="entry name" value="Homeodomain-like"/>
    <property type="match status" value="1"/>
</dbReference>
<evidence type="ECO:0000256" key="1">
    <source>
        <dbReference type="SAM" id="MobiDB-lite"/>
    </source>
</evidence>
<dbReference type="InterPro" id="IPR001005">
    <property type="entry name" value="SANT/Myb"/>
</dbReference>
<dbReference type="InterPro" id="IPR050560">
    <property type="entry name" value="MYB_TF"/>
</dbReference>
<evidence type="ECO:0000313" key="4">
    <source>
        <dbReference type="Proteomes" id="UP000726737"/>
    </source>
</evidence>
<evidence type="ECO:0000259" key="2">
    <source>
        <dbReference type="PROSITE" id="PS50090"/>
    </source>
</evidence>
<accession>A0A9P6QAY5</accession>
<feature type="domain" description="Myb-like" evidence="2">
    <location>
        <begin position="251"/>
        <end position="324"/>
    </location>
</feature>
<proteinExistence type="predicted"/>
<sequence length="706" mass="80964">MSVSASGPSQAIQSKPDTQRYADRKDGSAKQRRKWTKDIDDDIIRLHNEGVPWKMIDEKLGRPHSSCHHRYYSTLDPNLEAWNLPNSLPDTAMLERLVYLVDIEKQSFEQIRDRMLMNKPWKTPTKFAPQEVLDGAAQETLPKYVTKSNPFSESTRKNEETPYVLFSKVTLMNKYNEYKNRQARNVLRANEELFHKAIRRSVELYGENWKKVAMNVDELLGYWMPSTVWKPVTPAKVASKYKVLQRNGVEWSLEDDAVMVRKILQLGKERPDILDILARTLREKASDPERERQQEQQRQLWTEISIALGNHSPEQCKRRWSGLWRLNDNEKSAQSKSWHRFERYQFWMLWKHFSQHYPLEGIVPNAPLTTTQDLDAACDELSFSKEITKWMRHRSEAQCLKHFKSAVNSNLRLGIAPKEQDQQQSRQQAQQQVQAGKDEAVEVRKAETKASLVDSILSQVAEPFLLKVSTVFYANEQSMRDDDHQPIVRSDWTKEQIRALHEIVMREKQGVKRADFELNWTRIAKRMESEFRATGTVASIVEDSTMVDAQQQQLKVIFKPEQCQRCWAYISSPGSSALSVLTLAKTAAESEGDAKDEATGGDHRPFSHVQGWSDHELLLLQQGVRKYGTLWADVRAQFLPNRDISDIYRVWLSISAPASAGEGRDGDNGQVVTDRLSEPDYVGLLSALDKVGGKAAGEGSPGGNRP</sequence>
<feature type="domain" description="Myb-like" evidence="2">
    <location>
        <begin position="27"/>
        <end position="75"/>
    </location>
</feature>
<feature type="compositionally biased region" description="Basic and acidic residues" evidence="1">
    <location>
        <begin position="17"/>
        <end position="29"/>
    </location>
</feature>
<dbReference type="EMBL" id="JAAAJA010000080">
    <property type="protein sequence ID" value="KAG0263171.1"/>
    <property type="molecule type" value="Genomic_DNA"/>
</dbReference>
<feature type="region of interest" description="Disordered" evidence="1">
    <location>
        <begin position="1"/>
        <end position="34"/>
    </location>
</feature>
<dbReference type="Proteomes" id="UP000726737">
    <property type="component" value="Unassembled WGS sequence"/>
</dbReference>
<dbReference type="GO" id="GO:0000981">
    <property type="term" value="F:DNA-binding transcription factor activity, RNA polymerase II-specific"/>
    <property type="evidence" value="ECO:0007669"/>
    <property type="project" value="TreeGrafter"/>
</dbReference>
<protein>
    <recommendedName>
        <fullName evidence="2">Myb-like domain-containing protein</fullName>
    </recommendedName>
</protein>
<reference evidence="3" key="1">
    <citation type="journal article" date="2020" name="Fungal Divers.">
        <title>Resolving the Mortierellaceae phylogeny through synthesis of multi-gene phylogenetics and phylogenomics.</title>
        <authorList>
            <person name="Vandepol N."/>
            <person name="Liber J."/>
            <person name="Desiro A."/>
            <person name="Na H."/>
            <person name="Kennedy M."/>
            <person name="Barry K."/>
            <person name="Grigoriev I.V."/>
            <person name="Miller A.N."/>
            <person name="O'Donnell K."/>
            <person name="Stajich J.E."/>
            <person name="Bonito G."/>
        </authorList>
    </citation>
    <scope>NUCLEOTIDE SEQUENCE</scope>
    <source>
        <strain evidence="3">KOD948</strain>
    </source>
</reference>
<dbReference type="OrthoDB" id="2385226at2759"/>
<keyword evidence="4" id="KW-1185">Reference proteome</keyword>
<organism evidence="3 4">
    <name type="scientific">Mortierella polycephala</name>
    <dbReference type="NCBI Taxonomy" id="41804"/>
    <lineage>
        <taxon>Eukaryota</taxon>
        <taxon>Fungi</taxon>
        <taxon>Fungi incertae sedis</taxon>
        <taxon>Mucoromycota</taxon>
        <taxon>Mortierellomycotina</taxon>
        <taxon>Mortierellomycetes</taxon>
        <taxon>Mortierellales</taxon>
        <taxon>Mortierellaceae</taxon>
        <taxon>Mortierella</taxon>
    </lineage>
</organism>
<dbReference type="PANTHER" id="PTHR45614">
    <property type="entry name" value="MYB PROTEIN-RELATED"/>
    <property type="match status" value="1"/>
</dbReference>
<evidence type="ECO:0000313" key="3">
    <source>
        <dbReference type="EMBL" id="KAG0263171.1"/>
    </source>
</evidence>
<comment type="caution">
    <text evidence="3">The sequence shown here is derived from an EMBL/GenBank/DDBJ whole genome shotgun (WGS) entry which is preliminary data.</text>
</comment>
<dbReference type="GO" id="GO:0000978">
    <property type="term" value="F:RNA polymerase II cis-regulatory region sequence-specific DNA binding"/>
    <property type="evidence" value="ECO:0007669"/>
    <property type="project" value="TreeGrafter"/>
</dbReference>
<feature type="compositionally biased region" description="Polar residues" evidence="1">
    <location>
        <begin position="1"/>
        <end position="16"/>
    </location>
</feature>
<gene>
    <name evidence="3" type="ORF">BG011_009174</name>
</gene>
<dbReference type="Gene3D" id="1.10.10.60">
    <property type="entry name" value="Homeodomain-like"/>
    <property type="match status" value="1"/>
</dbReference>
<dbReference type="AlphaFoldDB" id="A0A9P6QAY5"/>
<dbReference type="GO" id="GO:0005634">
    <property type="term" value="C:nucleus"/>
    <property type="evidence" value="ECO:0007669"/>
    <property type="project" value="TreeGrafter"/>
</dbReference>